<organism evidence="6 7">
    <name type="scientific">Thermoanaerobacter italicus (strain DSM 9252 / Ab9)</name>
    <dbReference type="NCBI Taxonomy" id="580331"/>
    <lineage>
        <taxon>Bacteria</taxon>
        <taxon>Bacillati</taxon>
        <taxon>Bacillota</taxon>
        <taxon>Clostridia</taxon>
        <taxon>Thermoanaerobacterales</taxon>
        <taxon>Thermoanaerobacteraceae</taxon>
        <taxon>Thermoanaerobacter</taxon>
    </lineage>
</organism>
<dbReference type="PIRSF" id="PIRSF004848">
    <property type="entry name" value="YBL036c_PLPDEIII"/>
    <property type="match status" value="1"/>
</dbReference>
<dbReference type="CDD" id="cd00635">
    <property type="entry name" value="PLPDE_III_YBL036c_like"/>
    <property type="match status" value="1"/>
</dbReference>
<dbReference type="PANTHER" id="PTHR10146:SF14">
    <property type="entry name" value="PYRIDOXAL PHOSPHATE HOMEOSTASIS PROTEIN"/>
    <property type="match status" value="1"/>
</dbReference>
<dbReference type="EMBL" id="CP001936">
    <property type="protein sequence ID" value="ADD02701.1"/>
    <property type="molecule type" value="Genomic_DNA"/>
</dbReference>
<dbReference type="Pfam" id="PF01168">
    <property type="entry name" value="Ala_racemase_N"/>
    <property type="match status" value="1"/>
</dbReference>
<evidence type="ECO:0000256" key="1">
    <source>
        <dbReference type="ARBA" id="ARBA00022898"/>
    </source>
</evidence>
<feature type="modified residue" description="N6-(pyridoxal phosphate)lysine" evidence="2 3">
    <location>
        <position position="37"/>
    </location>
</feature>
<dbReference type="InterPro" id="IPR011078">
    <property type="entry name" value="PyrdxlP_homeostasis"/>
</dbReference>
<dbReference type="InterPro" id="IPR001608">
    <property type="entry name" value="Ala_racemase_N"/>
</dbReference>
<reference evidence="6" key="1">
    <citation type="submission" date="2010-02" db="EMBL/GenBank/DDBJ databases">
        <title>Complete sequence of Thermoanaerobacter italicus Ab9.</title>
        <authorList>
            <consortium name="US DOE Joint Genome Institute"/>
            <person name="Lucas S."/>
            <person name="Copeland A."/>
            <person name="Lapidus A."/>
            <person name="Cheng J.-F."/>
            <person name="Bruce D."/>
            <person name="Goodwin L."/>
            <person name="Pitluck S."/>
            <person name="Chertkov O."/>
            <person name="Detter J.C."/>
            <person name="Han C."/>
            <person name="Tapia R."/>
            <person name="Land M."/>
            <person name="Hauser L."/>
            <person name="Kyrpides N."/>
            <person name="Mikhailova N."/>
            <person name="Hemme C.L."/>
            <person name="Woyke T."/>
        </authorList>
    </citation>
    <scope>NUCLEOTIDE SEQUENCE [LARGE SCALE GENOMIC DNA]</scope>
    <source>
        <strain evidence="6">Ab9</strain>
    </source>
</reference>
<evidence type="ECO:0000313" key="6">
    <source>
        <dbReference type="EMBL" id="ADD02701.1"/>
    </source>
</evidence>
<dbReference type="eggNOG" id="COG0325">
    <property type="taxonomic scope" value="Bacteria"/>
</dbReference>
<dbReference type="PANTHER" id="PTHR10146">
    <property type="entry name" value="PROLINE SYNTHETASE CO-TRANSCRIBED BACTERIAL HOMOLOG PROTEIN"/>
    <property type="match status" value="1"/>
</dbReference>
<keyword evidence="7" id="KW-1185">Reference proteome</keyword>
<accession>D3T399</accession>
<dbReference type="GO" id="GO:0030170">
    <property type="term" value="F:pyridoxal phosphate binding"/>
    <property type="evidence" value="ECO:0007669"/>
    <property type="project" value="UniProtKB-UniRule"/>
</dbReference>
<dbReference type="Gene3D" id="3.20.20.10">
    <property type="entry name" value="Alanine racemase"/>
    <property type="match status" value="1"/>
</dbReference>
<gene>
    <name evidence="6" type="ordered locus">Thit_1445</name>
</gene>
<dbReference type="PROSITE" id="PS01211">
    <property type="entry name" value="UPF0001"/>
    <property type="match status" value="1"/>
</dbReference>
<dbReference type="AlphaFoldDB" id="D3T399"/>
<dbReference type="KEGG" id="tit:Thit_1445"/>
<evidence type="ECO:0000256" key="4">
    <source>
        <dbReference type="RuleBase" id="RU004514"/>
    </source>
</evidence>
<dbReference type="NCBIfam" id="TIGR00044">
    <property type="entry name" value="YggS family pyridoxal phosphate-dependent enzyme"/>
    <property type="match status" value="1"/>
</dbReference>
<keyword evidence="1 2" id="KW-0663">Pyridoxal phosphate</keyword>
<evidence type="ECO:0000256" key="3">
    <source>
        <dbReference type="PIRSR" id="PIRSR004848-1"/>
    </source>
</evidence>
<dbReference type="HOGENOM" id="CLU_059988_1_3_9"/>
<dbReference type="SUPFAM" id="SSF51419">
    <property type="entry name" value="PLP-binding barrel"/>
    <property type="match status" value="1"/>
</dbReference>
<evidence type="ECO:0000256" key="2">
    <source>
        <dbReference type="HAMAP-Rule" id="MF_02087"/>
    </source>
</evidence>
<dbReference type="HAMAP" id="MF_02087">
    <property type="entry name" value="PLP_homeostasis"/>
    <property type="match status" value="1"/>
</dbReference>
<proteinExistence type="inferred from homology"/>
<feature type="domain" description="Alanine racemase N-terminal" evidence="5">
    <location>
        <begin position="10"/>
        <end position="228"/>
    </location>
</feature>
<protein>
    <recommendedName>
        <fullName evidence="2">Pyridoxal phosphate homeostasis protein</fullName>
        <shortName evidence="2">PLP homeostasis protein</shortName>
    </recommendedName>
</protein>
<dbReference type="RefSeq" id="WP_012995437.1">
    <property type="nucleotide sequence ID" value="NC_013921.1"/>
</dbReference>
<sequence length="234" mass="27133">MNTTICENIRKIKENIKEHALKVNRNPEEILIVAATKTFGVETIKEAIACGITDIGENKVQELNEKYPYLKEEVNFHFIGHLQRNKVKYIIDKVKLIHSLDSIKLAEEIDKRAKQKNLIIDCLVEINIGGEESKYGIPPEGMHNFVKEIEKYDNIRIRGLMTIAPYLPPEEVRPYFRKMKELFEELKEIKQYNVEVEFLSMGMSNDYWVAVEEGANIVRIGTSIFGQRQYNVEG</sequence>
<name>D3T399_THEIA</name>
<evidence type="ECO:0000259" key="5">
    <source>
        <dbReference type="Pfam" id="PF01168"/>
    </source>
</evidence>
<comment type="similarity">
    <text evidence="2 4">Belongs to the pyridoxal phosphate-binding protein YggS/PROSC family.</text>
</comment>
<dbReference type="InterPro" id="IPR029066">
    <property type="entry name" value="PLP-binding_barrel"/>
</dbReference>
<comment type="cofactor">
    <cofactor evidence="3">
        <name>pyridoxal 5'-phosphate</name>
        <dbReference type="ChEBI" id="CHEBI:597326"/>
    </cofactor>
</comment>
<dbReference type="FunFam" id="3.20.20.10:FF:000018">
    <property type="entry name" value="Pyridoxal phosphate homeostasis protein"/>
    <property type="match status" value="1"/>
</dbReference>
<comment type="function">
    <text evidence="2">Pyridoxal 5'-phosphate (PLP)-binding protein, which is involved in PLP homeostasis.</text>
</comment>
<evidence type="ECO:0000313" key="7">
    <source>
        <dbReference type="Proteomes" id="UP000001552"/>
    </source>
</evidence>
<dbReference type="Proteomes" id="UP000001552">
    <property type="component" value="Chromosome"/>
</dbReference>